<evidence type="ECO:0000313" key="3">
    <source>
        <dbReference type="Proteomes" id="UP001362999"/>
    </source>
</evidence>
<organism evidence="2 3">
    <name type="scientific">Favolaschia claudopus</name>
    <dbReference type="NCBI Taxonomy" id="2862362"/>
    <lineage>
        <taxon>Eukaryota</taxon>
        <taxon>Fungi</taxon>
        <taxon>Dikarya</taxon>
        <taxon>Basidiomycota</taxon>
        <taxon>Agaricomycotina</taxon>
        <taxon>Agaricomycetes</taxon>
        <taxon>Agaricomycetidae</taxon>
        <taxon>Agaricales</taxon>
        <taxon>Marasmiineae</taxon>
        <taxon>Mycenaceae</taxon>
        <taxon>Favolaschia</taxon>
    </lineage>
</organism>
<evidence type="ECO:0000313" key="2">
    <source>
        <dbReference type="EMBL" id="KAK6987996.1"/>
    </source>
</evidence>
<accession>A0AAV9ZPJ3</accession>
<protein>
    <submittedName>
        <fullName evidence="2">Uncharacterized protein</fullName>
    </submittedName>
</protein>
<dbReference type="AlphaFoldDB" id="A0AAV9ZPJ3"/>
<feature type="region of interest" description="Disordered" evidence="1">
    <location>
        <begin position="149"/>
        <end position="207"/>
    </location>
</feature>
<feature type="non-terminal residue" evidence="2">
    <location>
        <position position="1"/>
    </location>
</feature>
<comment type="caution">
    <text evidence="2">The sequence shown here is derived from an EMBL/GenBank/DDBJ whole genome shotgun (WGS) entry which is preliminary data.</text>
</comment>
<proteinExistence type="predicted"/>
<feature type="compositionally biased region" description="Polar residues" evidence="1">
    <location>
        <begin position="192"/>
        <end position="207"/>
    </location>
</feature>
<dbReference type="EMBL" id="JAWWNJ010000126">
    <property type="protein sequence ID" value="KAK6987996.1"/>
    <property type="molecule type" value="Genomic_DNA"/>
</dbReference>
<evidence type="ECO:0000256" key="1">
    <source>
        <dbReference type="SAM" id="MobiDB-lite"/>
    </source>
</evidence>
<keyword evidence="3" id="KW-1185">Reference proteome</keyword>
<reference evidence="2 3" key="1">
    <citation type="journal article" date="2024" name="J Genomics">
        <title>Draft genome sequencing and assembly of Favolaschia claudopus CIRM-BRFM 2984 isolated from oak limbs.</title>
        <authorList>
            <person name="Navarro D."/>
            <person name="Drula E."/>
            <person name="Chaduli D."/>
            <person name="Cazenave R."/>
            <person name="Ahrendt S."/>
            <person name="Wang J."/>
            <person name="Lipzen A."/>
            <person name="Daum C."/>
            <person name="Barry K."/>
            <person name="Grigoriev I.V."/>
            <person name="Favel A."/>
            <person name="Rosso M.N."/>
            <person name="Martin F."/>
        </authorList>
    </citation>
    <scope>NUCLEOTIDE SEQUENCE [LARGE SCALE GENOMIC DNA]</scope>
    <source>
        <strain evidence="2 3">CIRM-BRFM 2984</strain>
    </source>
</reference>
<dbReference type="Proteomes" id="UP001362999">
    <property type="component" value="Unassembled WGS sequence"/>
</dbReference>
<sequence length="207" mass="23297">IKQIAHLARRLPEYVPEASPEDNKIHHTLTKLAGIDNSVWGSFNRKFDILFGEDVRVNGRLKYVRRGEQGMTLVADYLSGLDWKSSHYIVDLALPKLERIVAEMQYLWYEYQTLHIRLLIVLMHCSSAPSSSAQQQLSGGKSLPSEIEFPITVDDDEDVTTSRASSPPRTASEPDDGFMPPPDDSDDESDKMSTSILVPFSHTFTSE</sequence>
<gene>
    <name evidence="2" type="ORF">R3P38DRAFT_2573971</name>
</gene>
<name>A0AAV9ZPJ3_9AGAR</name>